<sequence length="303" mass="34431">MKSSFKDYLQLHFIVLIWGFTAILGKLVTVPAVELVFYRTLFASITLGFLLYYRKRNVALDLSELLRILGIGALIGLHWILFFAAARVSTVSVCLAGMATTTLWTSILEPIMTKKRIQLFEVLIGLVIILGLYVIFRFEFNHFLGLSMAVGAAFLAAMFSILNSQMTKRQSNPYIITFYEMIGAFLCTAIFLPLYLQFFSIDGQIHLEMNNMDVLYIVILATVCTVIPFSVSVELMKRISAYTVNLTINLEPIYGIILAVIIFKDKEKMSGGFYLGTLIILMSVLIYPLINRYYQRKVNIRDI</sequence>
<feature type="transmembrane region" description="Helical" evidence="1">
    <location>
        <begin position="142"/>
        <end position="162"/>
    </location>
</feature>
<feature type="transmembrane region" description="Helical" evidence="1">
    <location>
        <begin position="269"/>
        <end position="290"/>
    </location>
</feature>
<reference evidence="3" key="1">
    <citation type="submission" date="2023-06" db="EMBL/GenBank/DDBJ databases">
        <title>Genomic of Parafulvivirga corallium.</title>
        <authorList>
            <person name="Wang G."/>
        </authorList>
    </citation>
    <scope>NUCLEOTIDE SEQUENCE</scope>
    <source>
        <strain evidence="3">BMA10</strain>
    </source>
</reference>
<comment type="caution">
    <text evidence="3">The sequence shown here is derived from an EMBL/GenBank/DDBJ whole genome shotgun (WGS) entry which is preliminary data.</text>
</comment>
<feature type="transmembrane region" description="Helical" evidence="1">
    <location>
        <begin position="242"/>
        <end position="263"/>
    </location>
</feature>
<dbReference type="InterPro" id="IPR037185">
    <property type="entry name" value="EmrE-like"/>
</dbReference>
<evidence type="ECO:0000313" key="3">
    <source>
        <dbReference type="EMBL" id="MDN5200484.1"/>
    </source>
</evidence>
<feature type="transmembrane region" description="Helical" evidence="1">
    <location>
        <begin position="174"/>
        <end position="194"/>
    </location>
</feature>
<dbReference type="Proteomes" id="UP001172082">
    <property type="component" value="Unassembled WGS sequence"/>
</dbReference>
<dbReference type="InterPro" id="IPR000620">
    <property type="entry name" value="EamA_dom"/>
</dbReference>
<dbReference type="EMBL" id="JAUJEA010000001">
    <property type="protein sequence ID" value="MDN5200484.1"/>
    <property type="molecule type" value="Genomic_DNA"/>
</dbReference>
<feature type="domain" description="EamA" evidence="2">
    <location>
        <begin position="14"/>
        <end position="136"/>
    </location>
</feature>
<dbReference type="PANTHER" id="PTHR22911">
    <property type="entry name" value="ACYL-MALONYL CONDENSING ENZYME-RELATED"/>
    <property type="match status" value="1"/>
</dbReference>
<name>A0ABT8KIE0_9BACT</name>
<keyword evidence="4" id="KW-1185">Reference proteome</keyword>
<feature type="transmembrane region" description="Helical" evidence="1">
    <location>
        <begin position="65"/>
        <end position="84"/>
    </location>
</feature>
<dbReference type="RefSeq" id="WP_346750507.1">
    <property type="nucleotide sequence ID" value="NZ_JAUJEA010000001.1"/>
</dbReference>
<evidence type="ECO:0000313" key="4">
    <source>
        <dbReference type="Proteomes" id="UP001172082"/>
    </source>
</evidence>
<evidence type="ECO:0000259" key="2">
    <source>
        <dbReference type="Pfam" id="PF00892"/>
    </source>
</evidence>
<dbReference type="SUPFAM" id="SSF103481">
    <property type="entry name" value="Multidrug resistance efflux transporter EmrE"/>
    <property type="match status" value="2"/>
</dbReference>
<accession>A0ABT8KIE0</accession>
<gene>
    <name evidence="3" type="ORF">QQ008_03905</name>
</gene>
<keyword evidence="1" id="KW-0812">Transmembrane</keyword>
<keyword evidence="1" id="KW-1133">Transmembrane helix</keyword>
<feature type="transmembrane region" description="Helical" evidence="1">
    <location>
        <begin position="90"/>
        <end position="107"/>
    </location>
</feature>
<dbReference type="PANTHER" id="PTHR22911:SF79">
    <property type="entry name" value="MOBA-LIKE NTP TRANSFERASE DOMAIN-CONTAINING PROTEIN"/>
    <property type="match status" value="1"/>
</dbReference>
<feature type="transmembrane region" description="Helical" evidence="1">
    <location>
        <begin position="36"/>
        <end position="53"/>
    </location>
</feature>
<organism evidence="3 4">
    <name type="scientific">Splendidivirga corallicola</name>
    <dbReference type="NCBI Taxonomy" id="3051826"/>
    <lineage>
        <taxon>Bacteria</taxon>
        <taxon>Pseudomonadati</taxon>
        <taxon>Bacteroidota</taxon>
        <taxon>Cytophagia</taxon>
        <taxon>Cytophagales</taxon>
        <taxon>Splendidivirgaceae</taxon>
        <taxon>Splendidivirga</taxon>
    </lineage>
</organism>
<feature type="transmembrane region" description="Helical" evidence="1">
    <location>
        <begin position="214"/>
        <end position="235"/>
    </location>
</feature>
<dbReference type="Pfam" id="PF00892">
    <property type="entry name" value="EamA"/>
    <property type="match status" value="2"/>
</dbReference>
<keyword evidence="1" id="KW-0472">Membrane</keyword>
<evidence type="ECO:0000256" key="1">
    <source>
        <dbReference type="SAM" id="Phobius"/>
    </source>
</evidence>
<proteinExistence type="predicted"/>
<protein>
    <submittedName>
        <fullName evidence="3">DMT family transporter</fullName>
    </submittedName>
</protein>
<feature type="transmembrane region" description="Helical" evidence="1">
    <location>
        <begin position="12"/>
        <end position="30"/>
    </location>
</feature>
<feature type="domain" description="EamA" evidence="2">
    <location>
        <begin position="144"/>
        <end position="286"/>
    </location>
</feature>
<feature type="transmembrane region" description="Helical" evidence="1">
    <location>
        <begin position="119"/>
        <end position="136"/>
    </location>
</feature>